<evidence type="ECO:0000256" key="1">
    <source>
        <dbReference type="SAM" id="MobiDB-lite"/>
    </source>
</evidence>
<sequence>MNTTRMAARRFKEGRENEDFTPHVEQVLKGAKGSKVAQGNQVPPYGDQVPPLEEDVYDNQAQGKLNIQDKPILKKRFSNHVPSKFPKAVLIGGQKVQDYPNVKGKNKESGKASGSNVHAPKKNHFYALRFKGEKETFPDGVTGMLKVFYIGVYALLDPGATLSFLNPLVSKKFDIFPDKLNEPFMVSTSLDTNPISILPYRMAPDELKELKAQLKELLDKGFIRHSVFPLGSLVLFVNMKDGYLRICIDYRQLNKAKIKNKYPLPWIDDLFDQLQGASYFSKIDLRSGYHQLRMRGEDIPKMAFQTRCGHSEFLVISFGVTNVPVVFIDLMNRAFRSNCHTRRVHPVGDQVPRPLKGLRQALSIRHNM</sequence>
<dbReference type="SUPFAM" id="SSF56672">
    <property type="entry name" value="DNA/RNA polymerases"/>
    <property type="match status" value="1"/>
</dbReference>
<dbReference type="InterPro" id="IPR053134">
    <property type="entry name" value="RNA-dir_DNA_polymerase"/>
</dbReference>
<dbReference type="InterPro" id="IPR000477">
    <property type="entry name" value="RT_dom"/>
</dbReference>
<reference evidence="3" key="1">
    <citation type="submission" date="2019-05" db="EMBL/GenBank/DDBJ databases">
        <title>The de novo reference genome and transcriptome assemblies of the wild tomato species Solanum chilense.</title>
        <authorList>
            <person name="Stam R."/>
            <person name="Nosenko T."/>
            <person name="Hoerger A.C."/>
            <person name="Stephan W."/>
            <person name="Seidel M.A."/>
            <person name="Kuhn J.M.M."/>
            <person name="Haberer G."/>
            <person name="Tellier A."/>
        </authorList>
    </citation>
    <scope>NUCLEOTIDE SEQUENCE</scope>
    <source>
        <tissue evidence="3">Mature leaves</tissue>
    </source>
</reference>
<feature type="domain" description="Reverse transcriptase" evidence="2">
    <location>
        <begin position="241"/>
        <end position="337"/>
    </location>
</feature>
<dbReference type="CDD" id="cd01647">
    <property type="entry name" value="RT_LTR"/>
    <property type="match status" value="1"/>
</dbReference>
<dbReference type="PANTHER" id="PTHR24559">
    <property type="entry name" value="TRANSPOSON TY3-I GAG-POL POLYPROTEIN"/>
    <property type="match status" value="1"/>
</dbReference>
<dbReference type="PANTHER" id="PTHR24559:SF444">
    <property type="entry name" value="REVERSE TRANSCRIPTASE DOMAIN-CONTAINING PROTEIN"/>
    <property type="match status" value="1"/>
</dbReference>
<evidence type="ECO:0000259" key="2">
    <source>
        <dbReference type="Pfam" id="PF00078"/>
    </source>
</evidence>
<gene>
    <name evidence="3" type="ORF">EJD97_022744</name>
</gene>
<dbReference type="Pfam" id="PF00078">
    <property type="entry name" value="RVT_1"/>
    <property type="match status" value="1"/>
</dbReference>
<dbReference type="InterPro" id="IPR043502">
    <property type="entry name" value="DNA/RNA_pol_sf"/>
</dbReference>
<comment type="caution">
    <text evidence="3">The sequence shown here is derived from an EMBL/GenBank/DDBJ whole genome shotgun (WGS) entry which is preliminary data.</text>
</comment>
<feature type="region of interest" description="Disordered" evidence="1">
    <location>
        <begin position="1"/>
        <end position="21"/>
    </location>
</feature>
<name>A0A6N2AT43_SOLCI</name>
<organism evidence="3">
    <name type="scientific">Solanum chilense</name>
    <name type="common">Tomato</name>
    <name type="synonym">Lycopersicon chilense</name>
    <dbReference type="NCBI Taxonomy" id="4083"/>
    <lineage>
        <taxon>Eukaryota</taxon>
        <taxon>Viridiplantae</taxon>
        <taxon>Streptophyta</taxon>
        <taxon>Embryophyta</taxon>
        <taxon>Tracheophyta</taxon>
        <taxon>Spermatophyta</taxon>
        <taxon>Magnoliopsida</taxon>
        <taxon>eudicotyledons</taxon>
        <taxon>Gunneridae</taxon>
        <taxon>Pentapetalae</taxon>
        <taxon>asterids</taxon>
        <taxon>lamiids</taxon>
        <taxon>Solanales</taxon>
        <taxon>Solanaceae</taxon>
        <taxon>Solanoideae</taxon>
        <taxon>Solaneae</taxon>
        <taxon>Solanum</taxon>
        <taxon>Solanum subgen. Lycopersicon</taxon>
    </lineage>
</organism>
<protein>
    <recommendedName>
        <fullName evidence="2">Reverse transcriptase domain-containing protein</fullName>
    </recommendedName>
</protein>
<dbReference type="InterPro" id="IPR043128">
    <property type="entry name" value="Rev_trsase/Diguanyl_cyclase"/>
</dbReference>
<dbReference type="EMBL" id="RXGB01007238">
    <property type="protein sequence ID" value="TMW85662.1"/>
    <property type="molecule type" value="Genomic_DNA"/>
</dbReference>
<dbReference type="AlphaFoldDB" id="A0A6N2AT43"/>
<feature type="region of interest" description="Disordered" evidence="1">
    <location>
        <begin position="99"/>
        <end position="118"/>
    </location>
</feature>
<dbReference type="Gene3D" id="3.30.70.270">
    <property type="match status" value="1"/>
</dbReference>
<feature type="compositionally biased region" description="Basic and acidic residues" evidence="1">
    <location>
        <begin position="10"/>
        <end position="21"/>
    </location>
</feature>
<accession>A0A6N2AT43</accession>
<evidence type="ECO:0000313" key="3">
    <source>
        <dbReference type="EMBL" id="TMW85662.1"/>
    </source>
</evidence>
<proteinExistence type="predicted"/>
<dbReference type="Gene3D" id="3.10.10.10">
    <property type="entry name" value="HIV Type 1 Reverse Transcriptase, subunit A, domain 1"/>
    <property type="match status" value="1"/>
</dbReference>